<comment type="caution">
    <text evidence="8">The sequence shown here is derived from an EMBL/GenBank/DDBJ whole genome shotgun (WGS) entry which is preliminary data.</text>
</comment>
<keyword evidence="3" id="KW-0378">Hydrolase</keyword>
<dbReference type="PANTHER" id="PTHR33307">
    <property type="entry name" value="ALPHA-RHAMNOSIDASE (EUROFUNG)"/>
    <property type="match status" value="1"/>
</dbReference>
<sequence length="929" mass="105894">MNLRDVRVEYRKNPIGLSVKRPRFSWKMESDEKETVQKSYQIVVKKCIPDLNSRPEGAGPWSGLKQQLEEIVWDTGVTESDESVLLEYDGTELEPECVYHVRIQTEDNHGNRAYADTTFETGIFDNQGFHGDMITHDFAGEETACPVFWKEFSIGKKVARARLYATAHGVYEVCLNGKKVEDYYMAPGWTSYHHRLQYQIYDVTEQLSRANRIEMTVGNGWYKGILGFYCQPDQYGDRVSAFAELRIVYEDGSRESIATDPSWGVRTGKIRYSEIYMGETVDTDAPEIQTGQVSVMDFDKSVLTAQENEPVRITERIPAEKLIVTPKGEKLVDFGQNITGFAEVHVHGKKGQKIQIRHAETLDKDGNFYPETLRQAKSADTYICSGQDQILHPHFTFHGFRYICVEGMETMEPGQFTACVLHSDMEKTGSFWTSNPKVNQLQSNIAWSQRDNFLDIPTDCPQRDERLGWTGDAQIFSWTAAFNRNTALFFSKWMRDVAAESSLEKGVPHVVPDILRQYSAAAWSDVAVIVPWVVYQIYGDRRILEENWKCMHEWVDHIQSHCGENGLWQSGFQYGDWLALDKEESADRTGATDKYMIANAYYLYAADLVRRSAEVLGRHEEARRYAQLYEQTLEAFRKEYYTPTGRIVSETQTGAVLSLYFHLAREQDRPRILKNLLTNIENHKNHLSTGFVGTPYICHALSENGAHQTAGTLFMKEDYPSWLYAVNQGATTIWERWDSIKQDGSFDESGMNSLNHYAYGSVGDWLYRKAAGLSQLEPGYKKFLVRPMFVKGIEETGVSFESVYGKIEVQTSCRNGKIRVHVQVPANTSAVLILPEKEGEIRLGSGSYAYEYETDTSLEVKRFSLDSTLSEVLAQPLAVEMFNRMAPGMLEGPMIQFAYQMTFAEMLGAAPEARPLYEAVIDALNEQEQ</sequence>
<dbReference type="InterPro" id="IPR035398">
    <property type="entry name" value="Bac_rhamnosid_C"/>
</dbReference>
<organism evidence="8 9">
    <name type="scientific">Schaedlerella arabinosiphila</name>
    <dbReference type="NCBI Taxonomy" id="2044587"/>
    <lineage>
        <taxon>Bacteria</taxon>
        <taxon>Bacillati</taxon>
        <taxon>Bacillota</taxon>
        <taxon>Clostridia</taxon>
        <taxon>Lachnospirales</taxon>
        <taxon>Lachnospiraceae</taxon>
        <taxon>Schaedlerella</taxon>
    </lineage>
</organism>
<evidence type="ECO:0000259" key="4">
    <source>
        <dbReference type="Pfam" id="PF05592"/>
    </source>
</evidence>
<evidence type="ECO:0000313" key="8">
    <source>
        <dbReference type="EMBL" id="RRK30822.1"/>
    </source>
</evidence>
<comment type="catalytic activity">
    <reaction evidence="1">
        <text>Hydrolysis of terminal non-reducing alpha-L-rhamnose residues in alpha-L-rhamnosides.</text>
        <dbReference type="EC" id="3.2.1.40"/>
    </reaction>
</comment>
<dbReference type="InterPro" id="IPR035396">
    <property type="entry name" value="Bac_rhamnosid6H"/>
</dbReference>
<feature type="domain" description="Alpha-L-rhamnosidase C-terminal" evidence="7">
    <location>
        <begin position="772"/>
        <end position="841"/>
    </location>
</feature>
<dbReference type="RefSeq" id="WP_125130608.1">
    <property type="nucleotide sequence ID" value="NZ_RHJS01000002.1"/>
</dbReference>
<dbReference type="InterPro" id="IPR008902">
    <property type="entry name" value="Rhamnosid_concanavalin"/>
</dbReference>
<protein>
    <recommendedName>
        <fullName evidence="2">alpha-L-rhamnosidase</fullName>
        <ecNumber evidence="2">3.2.1.40</ecNumber>
    </recommendedName>
</protein>
<dbReference type="InterPro" id="IPR012341">
    <property type="entry name" value="6hp_glycosidase-like_sf"/>
</dbReference>
<dbReference type="EMBL" id="RHJS01000002">
    <property type="protein sequence ID" value="RRK30822.1"/>
    <property type="molecule type" value="Genomic_DNA"/>
</dbReference>
<dbReference type="PIRSF" id="PIRSF010631">
    <property type="entry name" value="A-rhamnsds"/>
    <property type="match status" value="1"/>
</dbReference>
<dbReference type="SUPFAM" id="SSF48208">
    <property type="entry name" value="Six-hairpin glycosidases"/>
    <property type="match status" value="1"/>
</dbReference>
<dbReference type="Pfam" id="PF17390">
    <property type="entry name" value="Bac_rhamnosid_C"/>
    <property type="match status" value="1"/>
</dbReference>
<gene>
    <name evidence="8" type="ORF">EBB54_05120</name>
</gene>
<evidence type="ECO:0000256" key="2">
    <source>
        <dbReference type="ARBA" id="ARBA00012652"/>
    </source>
</evidence>
<evidence type="ECO:0000259" key="6">
    <source>
        <dbReference type="Pfam" id="PF17389"/>
    </source>
</evidence>
<dbReference type="InterPro" id="IPR013783">
    <property type="entry name" value="Ig-like_fold"/>
</dbReference>
<feature type="domain" description="Alpha-L-rhamnosidase six-hairpin glycosidase" evidence="6">
    <location>
        <begin position="427"/>
        <end position="769"/>
    </location>
</feature>
<dbReference type="Pfam" id="PF17389">
    <property type="entry name" value="Bac_rhamnosid6H"/>
    <property type="match status" value="1"/>
</dbReference>
<evidence type="ECO:0000313" key="9">
    <source>
        <dbReference type="Proteomes" id="UP000274920"/>
    </source>
</evidence>
<dbReference type="Pfam" id="PF25788">
    <property type="entry name" value="Ig_Rha78A_N"/>
    <property type="match status" value="1"/>
</dbReference>
<dbReference type="Proteomes" id="UP000274920">
    <property type="component" value="Unassembled WGS sequence"/>
</dbReference>
<dbReference type="Gene3D" id="2.60.40.10">
    <property type="entry name" value="Immunoglobulins"/>
    <property type="match status" value="1"/>
</dbReference>
<dbReference type="InterPro" id="IPR008928">
    <property type="entry name" value="6-hairpin_glycosidase_sf"/>
</dbReference>
<dbReference type="GO" id="GO:0005975">
    <property type="term" value="P:carbohydrate metabolic process"/>
    <property type="evidence" value="ECO:0007669"/>
    <property type="project" value="InterPro"/>
</dbReference>
<feature type="domain" description="Bacterial alpha-L-rhamnosidase N-terminal" evidence="5">
    <location>
        <begin position="156"/>
        <end position="315"/>
    </location>
</feature>
<dbReference type="GO" id="GO:0030596">
    <property type="term" value="F:alpha-L-rhamnosidase activity"/>
    <property type="evidence" value="ECO:0007669"/>
    <property type="project" value="UniProtKB-EC"/>
</dbReference>
<dbReference type="Gene3D" id="2.60.420.10">
    <property type="entry name" value="Maltose phosphorylase, domain 3"/>
    <property type="match status" value="1"/>
</dbReference>
<keyword evidence="9" id="KW-1185">Reference proteome</keyword>
<dbReference type="InterPro" id="IPR013737">
    <property type="entry name" value="Bac_rhamnosid_N"/>
</dbReference>
<dbReference type="InterPro" id="IPR016007">
    <property type="entry name" value="Alpha_rhamnosid"/>
</dbReference>
<evidence type="ECO:0000256" key="3">
    <source>
        <dbReference type="ARBA" id="ARBA00022801"/>
    </source>
</evidence>
<evidence type="ECO:0000259" key="5">
    <source>
        <dbReference type="Pfam" id="PF08531"/>
    </source>
</evidence>
<reference evidence="8" key="1">
    <citation type="submission" date="2018-10" db="EMBL/GenBank/DDBJ databases">
        <title>Schaedlerella arabinophila gen. nov. sp. nov., isolated from the mouse intestinal tract and comparative analysis with the genome of the closely related altered Schaedler flora strain ASF502.</title>
        <authorList>
            <person name="Miyake S."/>
            <person name="Soh M."/>
            <person name="Seedorf H."/>
        </authorList>
    </citation>
    <scope>NUCLEOTIDE SEQUENCE [LARGE SCALE GENOMIC DNA]</scope>
    <source>
        <strain evidence="8">DSM 106076</strain>
    </source>
</reference>
<dbReference type="EC" id="3.2.1.40" evidence="2"/>
<dbReference type="Gene3D" id="2.60.120.260">
    <property type="entry name" value="Galactose-binding domain-like"/>
    <property type="match status" value="2"/>
</dbReference>
<proteinExistence type="predicted"/>
<name>A0A426DDL3_9FIRM</name>
<feature type="domain" description="Alpha-L-rhamnosidase concanavalin-like" evidence="4">
    <location>
        <begin position="325"/>
        <end position="422"/>
    </location>
</feature>
<evidence type="ECO:0000256" key="1">
    <source>
        <dbReference type="ARBA" id="ARBA00001445"/>
    </source>
</evidence>
<dbReference type="Pfam" id="PF08531">
    <property type="entry name" value="Bac_rhamnosid_N"/>
    <property type="match status" value="1"/>
</dbReference>
<dbReference type="Pfam" id="PF05592">
    <property type="entry name" value="Bac_rhamnosid"/>
    <property type="match status" value="1"/>
</dbReference>
<dbReference type="AlphaFoldDB" id="A0A426DDL3"/>
<evidence type="ECO:0000259" key="7">
    <source>
        <dbReference type="Pfam" id="PF17390"/>
    </source>
</evidence>
<dbReference type="PANTHER" id="PTHR33307:SF6">
    <property type="entry name" value="ALPHA-RHAMNOSIDASE (EUROFUNG)-RELATED"/>
    <property type="match status" value="1"/>
</dbReference>
<dbReference type="Gene3D" id="1.50.10.10">
    <property type="match status" value="1"/>
</dbReference>
<accession>A0A426DDL3</accession>